<evidence type="ECO:0000256" key="2">
    <source>
        <dbReference type="SAM" id="MobiDB-lite"/>
    </source>
</evidence>
<protein>
    <submittedName>
        <fullName evidence="4">TPR_REGION domain-containing protein</fullName>
    </submittedName>
</protein>
<feature type="region of interest" description="Disordered" evidence="2">
    <location>
        <begin position="101"/>
        <end position="120"/>
    </location>
</feature>
<dbReference type="Pfam" id="PF13432">
    <property type="entry name" value="TPR_16"/>
    <property type="match status" value="1"/>
</dbReference>
<dbReference type="Pfam" id="PF13181">
    <property type="entry name" value="TPR_8"/>
    <property type="match status" value="2"/>
</dbReference>
<feature type="repeat" description="TPR" evidence="1">
    <location>
        <begin position="495"/>
        <end position="528"/>
    </location>
</feature>
<dbReference type="GO" id="GO:0000127">
    <property type="term" value="C:transcription factor TFIIIC complex"/>
    <property type="evidence" value="ECO:0007669"/>
    <property type="project" value="TreeGrafter"/>
</dbReference>
<dbReference type="PROSITE" id="PS50005">
    <property type="entry name" value="TPR"/>
    <property type="match status" value="2"/>
</dbReference>
<dbReference type="GO" id="GO:0006383">
    <property type="term" value="P:transcription by RNA polymerase III"/>
    <property type="evidence" value="ECO:0007669"/>
    <property type="project" value="InterPro"/>
</dbReference>
<dbReference type="Gene3D" id="1.25.40.10">
    <property type="entry name" value="Tetratricopeptide repeat domain"/>
    <property type="match status" value="2"/>
</dbReference>
<name>A0A7E4VZA0_PANRE</name>
<dbReference type="PANTHER" id="PTHR23082">
    <property type="entry name" value="TRANSCRIPTION INITIATION FACTOR IIIC TFIIIC , POLYPEPTIDE 3-RELATED"/>
    <property type="match status" value="1"/>
</dbReference>
<dbReference type="SMART" id="SM00028">
    <property type="entry name" value="TPR"/>
    <property type="match status" value="3"/>
</dbReference>
<dbReference type="SUPFAM" id="SSF48452">
    <property type="entry name" value="TPR-like"/>
    <property type="match status" value="1"/>
</dbReference>
<dbReference type="InterPro" id="IPR039340">
    <property type="entry name" value="Tfc4/TFIIIC-102/Sfc4"/>
</dbReference>
<accession>A0A7E4VZA0</accession>
<feature type="compositionally biased region" description="Polar residues" evidence="2">
    <location>
        <begin position="107"/>
        <end position="119"/>
    </location>
</feature>
<dbReference type="AlphaFoldDB" id="A0A7E4VZA0"/>
<organism evidence="3 4">
    <name type="scientific">Panagrellus redivivus</name>
    <name type="common">Microworm</name>
    <dbReference type="NCBI Taxonomy" id="6233"/>
    <lineage>
        <taxon>Eukaryota</taxon>
        <taxon>Metazoa</taxon>
        <taxon>Ecdysozoa</taxon>
        <taxon>Nematoda</taxon>
        <taxon>Chromadorea</taxon>
        <taxon>Rhabditida</taxon>
        <taxon>Tylenchina</taxon>
        <taxon>Panagrolaimomorpha</taxon>
        <taxon>Panagrolaimoidea</taxon>
        <taxon>Panagrolaimidae</taxon>
        <taxon>Panagrellus</taxon>
    </lineage>
</organism>
<dbReference type="WBParaSite" id="Pan_g5486.t1">
    <property type="protein sequence ID" value="Pan_g5486.t1"/>
    <property type="gene ID" value="Pan_g5486"/>
</dbReference>
<feature type="repeat" description="TPR" evidence="1">
    <location>
        <begin position="242"/>
        <end position="275"/>
    </location>
</feature>
<evidence type="ECO:0000313" key="4">
    <source>
        <dbReference type="WBParaSite" id="Pan_g5486.t1"/>
    </source>
</evidence>
<dbReference type="Proteomes" id="UP000492821">
    <property type="component" value="Unassembled WGS sequence"/>
</dbReference>
<evidence type="ECO:0000256" key="1">
    <source>
        <dbReference type="PROSITE-ProRule" id="PRU00339"/>
    </source>
</evidence>
<proteinExistence type="predicted"/>
<reference evidence="4" key="2">
    <citation type="submission" date="2020-10" db="UniProtKB">
        <authorList>
            <consortium name="WormBaseParasite"/>
        </authorList>
    </citation>
    <scope>IDENTIFICATION</scope>
</reference>
<dbReference type="InterPro" id="IPR011990">
    <property type="entry name" value="TPR-like_helical_dom_sf"/>
</dbReference>
<keyword evidence="1" id="KW-0802">TPR repeat</keyword>
<dbReference type="InterPro" id="IPR019734">
    <property type="entry name" value="TPR_rpt"/>
</dbReference>
<evidence type="ECO:0000313" key="3">
    <source>
        <dbReference type="Proteomes" id="UP000492821"/>
    </source>
</evidence>
<keyword evidence="3" id="KW-1185">Reference proteome</keyword>
<sequence length="939" mass="106333">MVFPSYDEMPGTSADQYPIDGLLSSSLNLLNNDYNEDDFQAVQPWGAAPETAMEYAEMLPGPSGTMNNVENGNMEYGEWEPDDYGTGEVDAVFTLPVFQNDEIPPTSKDQVTSGPSRTVVNDPDLANGITLNIDADGDFDIASAPVVPAPQSFEVPALQSTTSKAKKSHNLVIDSLLGQANLLSARGNVPDAIKLLHDIVRQEPRRPEAYFQLAHIYETQGLELKSFEHRLLGCNVDRKTSENDWDATGDIAITLGKHEEAAACFKKAAKVAPTQWIYYEKQIRSCEQTGHVARAMKARLVAAQNVDCRAHGFDFVWLVSMIKCVVDYYNDDENKCINALMVHIQRCIEFNIDCSEQHEILVTQLLRREEYSRAAESIVAICPGFTALDQQGYPSWVITEKSTVSPWPPVRIATIEVSPNFPSLMLCRLVLCFSRMKQVRLASLVYEEMFRRGFDVNTAGLYADVARVFLELEEYEHGEKFTSNLLRYTNFVNDAELFYLHGLFNDKLNNLDIAERQYRHAISLDPNLVNARVCLSQLLQNRNDTTGAIEILADANLDTCSQYPDQRILVRQASLLENTNPEGYIRCLRLLLAPHFHLVLRRQQQTMIVKRHRNCINLPTGLKKILFTIVRSASFTKLVEDMGQSVLEDNRELLLKTTDVYDYTLKLVERLLGEHRVEEALQVLAYASLYPFLDEQTTRNLTNYLFTIGLHAKHFVVAFECVRFLLADADSKLASGKIDQTTFDIRRQRLFLALGFIAVQHQGASIQRFIDRLYTKNLDNLQLKMLVANNALQSGFYKTAVYLFNQVDQAYPNTLAKLSLGVAFIGRACKKTSSDRIPLGVRALAKFTEYMHAREAEGLVQEAYYNVGRMFHGLGFFTQAVYWYERCLGTPDPVVYRNDVPLPSDTYSMKPLAALNYIDIIKKNNPLRARQLRKTFCVM</sequence>
<reference evidence="3" key="1">
    <citation type="journal article" date="2013" name="Genetics">
        <title>The draft genome and transcriptome of Panagrellus redivivus are shaped by the harsh demands of a free-living lifestyle.</title>
        <authorList>
            <person name="Srinivasan J."/>
            <person name="Dillman A.R."/>
            <person name="Macchietto M.G."/>
            <person name="Heikkinen L."/>
            <person name="Lakso M."/>
            <person name="Fracchia K.M."/>
            <person name="Antoshechkin I."/>
            <person name="Mortazavi A."/>
            <person name="Wong G."/>
            <person name="Sternberg P.W."/>
        </authorList>
    </citation>
    <scope>NUCLEOTIDE SEQUENCE [LARGE SCALE GENOMIC DNA]</scope>
    <source>
        <strain evidence="3">MT8872</strain>
    </source>
</reference>
<dbReference type="PANTHER" id="PTHR23082:SF0">
    <property type="entry name" value="GENERAL TRANSCRIPTION FACTOR 3C POLYPEPTIDE 3"/>
    <property type="match status" value="1"/>
</dbReference>